<organism evidence="1 2">
    <name type="scientific">Mesorhizobium phage vB_MloP_Lo5R7ANS</name>
    <dbReference type="NCBI Taxonomy" id="1527771"/>
    <lineage>
        <taxon>Viruses</taxon>
        <taxon>Duplodnaviria</taxon>
        <taxon>Heunggongvirae</taxon>
        <taxon>Uroviricota</taxon>
        <taxon>Caudoviricetes</taxon>
        <taxon>Autographivirales</taxon>
        <taxon>Pairvirus</taxon>
        <taxon>Pairvirus Lo5R7ANS</taxon>
    </lineage>
</organism>
<dbReference type="SUPFAM" id="SSF46785">
    <property type="entry name" value="Winged helix' DNA-binding domain"/>
    <property type="match status" value="1"/>
</dbReference>
<dbReference type="EMBL" id="KM199771">
    <property type="protein sequence ID" value="AIK68481.1"/>
    <property type="molecule type" value="Genomic_DNA"/>
</dbReference>
<dbReference type="InterPro" id="IPR036390">
    <property type="entry name" value="WH_DNA-bd_sf"/>
</dbReference>
<accession>A0A076YQH7</accession>
<proteinExistence type="predicted"/>
<dbReference type="KEGG" id="vg:22109818"/>
<dbReference type="Gene3D" id="1.10.10.10">
    <property type="entry name" value="Winged helix-like DNA-binding domain superfamily/Winged helix DNA-binding domain"/>
    <property type="match status" value="1"/>
</dbReference>
<sequence>MNAGVSRGVENKTARKFIAFVDEFRKLNAEMQAQQISLFLHIVAQPELTIKEYAQRAGLGDGGPISRNIEALSEKRKVMVGGKPELVDGHGLIETYEDPLDRRYKRVKPTQRGLRVYNTLIQLLGS</sequence>
<evidence type="ECO:0000313" key="1">
    <source>
        <dbReference type="EMBL" id="AIK68481.1"/>
    </source>
</evidence>
<evidence type="ECO:0000313" key="2">
    <source>
        <dbReference type="Proteomes" id="UP000201609"/>
    </source>
</evidence>
<dbReference type="RefSeq" id="YP_009100058.1">
    <property type="nucleotide sequence ID" value="NC_025431.1"/>
</dbReference>
<dbReference type="GeneID" id="22109818"/>
<protein>
    <submittedName>
        <fullName evidence="1">Uncharacterized protein</fullName>
    </submittedName>
</protein>
<dbReference type="OrthoDB" id="41293at10239"/>
<name>A0A076YQH7_9CAUD</name>
<keyword evidence="2" id="KW-1185">Reference proteome</keyword>
<dbReference type="InterPro" id="IPR036388">
    <property type="entry name" value="WH-like_DNA-bd_sf"/>
</dbReference>
<reference evidence="1 2" key="1">
    <citation type="submission" date="2014-07" db="EMBL/GenBank/DDBJ databases">
        <title>Genomic characterization of two T7-like Mesorhizobium loti phages vB_MloP_Lo5R7ANS and vB_MloP_Cp1R7ANS-C2.</title>
        <authorList>
            <person name="Halmillawewa A.P."/>
            <person name="Perry B."/>
            <person name="Gavard R."/>
            <person name="Yost C.K."/>
            <person name="Hynes M.F."/>
        </authorList>
    </citation>
    <scope>NUCLEOTIDE SEQUENCE [LARGE SCALE GENOMIC DNA]</scope>
</reference>
<dbReference type="Proteomes" id="UP000201609">
    <property type="component" value="Segment"/>
</dbReference>
<gene>
    <name evidence="1" type="ORF">Lo5R7ANS_11</name>
</gene>